<dbReference type="RefSeq" id="WP_123141571.1">
    <property type="nucleotide sequence ID" value="NZ_JAKEDQ010000024.1"/>
</dbReference>
<dbReference type="GO" id="GO:0015031">
    <property type="term" value="P:protein transport"/>
    <property type="evidence" value="ECO:0007669"/>
    <property type="project" value="UniProtKB-KW"/>
</dbReference>
<dbReference type="Gene3D" id="3.30.420.270">
    <property type="match status" value="1"/>
</dbReference>
<evidence type="ECO:0000256" key="7">
    <source>
        <dbReference type="RuleBase" id="RU003879"/>
    </source>
</evidence>
<dbReference type="Proteomes" id="UP000295247">
    <property type="component" value="Unassembled WGS sequence"/>
</dbReference>
<keyword evidence="5 8" id="KW-1133">Transmembrane helix</keyword>
<evidence type="ECO:0000256" key="8">
    <source>
        <dbReference type="SAM" id="Phobius"/>
    </source>
</evidence>
<evidence type="ECO:0000256" key="4">
    <source>
        <dbReference type="ARBA" id="ARBA00022692"/>
    </source>
</evidence>
<evidence type="ECO:0000256" key="5">
    <source>
        <dbReference type="ARBA" id="ARBA00022989"/>
    </source>
</evidence>
<proteinExistence type="inferred from homology"/>
<keyword evidence="6 8" id="KW-0472">Membrane</keyword>
<organism evidence="9 10">
    <name type="scientific">Marichromatium gracile</name>
    <name type="common">Chromatium gracile</name>
    <dbReference type="NCBI Taxonomy" id="1048"/>
    <lineage>
        <taxon>Bacteria</taxon>
        <taxon>Pseudomonadati</taxon>
        <taxon>Pseudomonadota</taxon>
        <taxon>Gammaproteobacteria</taxon>
        <taxon>Chromatiales</taxon>
        <taxon>Chromatiaceae</taxon>
        <taxon>Marichromatium</taxon>
    </lineage>
</organism>
<evidence type="ECO:0000313" key="9">
    <source>
        <dbReference type="EMBL" id="TCW40112.1"/>
    </source>
</evidence>
<evidence type="ECO:0000256" key="3">
    <source>
        <dbReference type="ARBA" id="ARBA00022475"/>
    </source>
</evidence>
<keyword evidence="4 7" id="KW-0812">Transmembrane</keyword>
<comment type="similarity">
    <text evidence="2 7">Belongs to the ExbD/TolR family.</text>
</comment>
<comment type="subcellular location">
    <subcellularLocation>
        <location evidence="1">Cell membrane</location>
        <topology evidence="1">Single-pass membrane protein</topology>
    </subcellularLocation>
    <subcellularLocation>
        <location evidence="7">Cell membrane</location>
        <topology evidence="7">Single-pass type II membrane protein</topology>
    </subcellularLocation>
</comment>
<keyword evidence="7" id="KW-0653">Protein transport</keyword>
<name>A0A4R4AL08_MARGR</name>
<keyword evidence="3" id="KW-1003">Cell membrane</keyword>
<dbReference type="EMBL" id="SMDC01000001">
    <property type="protein sequence ID" value="TCW40112.1"/>
    <property type="molecule type" value="Genomic_DNA"/>
</dbReference>
<keyword evidence="7" id="KW-0813">Transport</keyword>
<dbReference type="PANTHER" id="PTHR30558:SF3">
    <property type="entry name" value="BIOPOLYMER TRANSPORT PROTEIN EXBD-RELATED"/>
    <property type="match status" value="1"/>
</dbReference>
<dbReference type="AlphaFoldDB" id="A0A4R4AL08"/>
<dbReference type="GO" id="GO:0005886">
    <property type="term" value="C:plasma membrane"/>
    <property type="evidence" value="ECO:0007669"/>
    <property type="project" value="UniProtKB-SubCell"/>
</dbReference>
<dbReference type="PANTHER" id="PTHR30558">
    <property type="entry name" value="EXBD MEMBRANE COMPONENT OF PMF-DRIVEN MACROMOLECULE IMPORT SYSTEM"/>
    <property type="match status" value="1"/>
</dbReference>
<protein>
    <submittedName>
        <fullName evidence="9">Outer membrane transport energization protein ExbD</fullName>
    </submittedName>
</protein>
<feature type="transmembrane region" description="Helical" evidence="8">
    <location>
        <begin position="16"/>
        <end position="37"/>
    </location>
</feature>
<evidence type="ECO:0000256" key="1">
    <source>
        <dbReference type="ARBA" id="ARBA00004162"/>
    </source>
</evidence>
<evidence type="ECO:0000256" key="2">
    <source>
        <dbReference type="ARBA" id="ARBA00005811"/>
    </source>
</evidence>
<gene>
    <name evidence="9" type="ORF">EDC29_101529</name>
</gene>
<evidence type="ECO:0000313" key="10">
    <source>
        <dbReference type="Proteomes" id="UP000295247"/>
    </source>
</evidence>
<comment type="caution">
    <text evidence="9">The sequence shown here is derived from an EMBL/GenBank/DDBJ whole genome shotgun (WGS) entry which is preliminary data.</text>
</comment>
<sequence length="137" mass="14909">MKFAHRHQRPSGDDQLIPLINVIFLMLIFFMLAGRIAPSDPIEIEPPHSTEAPEALAPQPEQRTLLIAADGALALDGTALAAAALQQRLAAWHQAVPSGELRIKADARLSSRQLQETLTLLRELGIEHITLLATQAS</sequence>
<dbReference type="GO" id="GO:0022857">
    <property type="term" value="F:transmembrane transporter activity"/>
    <property type="evidence" value="ECO:0007669"/>
    <property type="project" value="InterPro"/>
</dbReference>
<dbReference type="Pfam" id="PF02472">
    <property type="entry name" value="ExbD"/>
    <property type="match status" value="1"/>
</dbReference>
<reference evidence="9 10" key="1">
    <citation type="submission" date="2019-03" db="EMBL/GenBank/DDBJ databases">
        <title>Genomic Encyclopedia of Type Strains, Phase IV (KMG-IV): sequencing the most valuable type-strain genomes for metagenomic binning, comparative biology and taxonomic classification.</title>
        <authorList>
            <person name="Goeker M."/>
        </authorList>
    </citation>
    <scope>NUCLEOTIDE SEQUENCE [LARGE SCALE GENOMIC DNA]</scope>
    <source>
        <strain evidence="9 10">DSM 203</strain>
    </source>
</reference>
<evidence type="ECO:0000256" key="6">
    <source>
        <dbReference type="ARBA" id="ARBA00023136"/>
    </source>
</evidence>
<dbReference type="InterPro" id="IPR003400">
    <property type="entry name" value="ExbD"/>
</dbReference>
<accession>A0A4R4AL08</accession>